<dbReference type="EMBL" id="PJKA01000003">
    <property type="protein sequence ID" value="PNC19746.1"/>
    <property type="molecule type" value="Genomic_DNA"/>
</dbReference>
<dbReference type="AlphaFoldDB" id="A0A2N8HG58"/>
<evidence type="ECO:0000313" key="1">
    <source>
        <dbReference type="EMBL" id="PNC19746.1"/>
    </source>
</evidence>
<comment type="caution">
    <text evidence="1">The sequence shown here is derived from an EMBL/GenBank/DDBJ whole genome shotgun (WGS) entry which is preliminary data.</text>
</comment>
<name>A0A2N8HG58_9BACT</name>
<organism evidence="1 2">
    <name type="scientific">Akkermansia muciniphila</name>
    <dbReference type="NCBI Taxonomy" id="239935"/>
    <lineage>
        <taxon>Bacteria</taxon>
        <taxon>Pseudomonadati</taxon>
        <taxon>Verrucomicrobiota</taxon>
        <taxon>Verrucomicrobiia</taxon>
        <taxon>Verrucomicrobiales</taxon>
        <taxon>Akkermansiaceae</taxon>
        <taxon>Akkermansia</taxon>
    </lineage>
</organism>
<protein>
    <submittedName>
        <fullName evidence="1">Uncharacterized protein</fullName>
    </submittedName>
</protein>
<proteinExistence type="predicted"/>
<accession>A0A2N8HG58</accession>
<evidence type="ECO:0000313" key="2">
    <source>
        <dbReference type="Proteomes" id="UP000236000"/>
    </source>
</evidence>
<gene>
    <name evidence="1" type="ORF">CXU22_01670</name>
</gene>
<sequence length="63" mass="6958">MPHNVRQGQLKAVPEQENRIMQAFTPAADAGTLLPGAKNRSAMIKILTCKQESTTYCLPFPDE</sequence>
<dbReference type="Proteomes" id="UP000236000">
    <property type="component" value="Unassembled WGS sequence"/>
</dbReference>
<reference evidence="1 2" key="1">
    <citation type="journal article" date="2017" name="BMC Genomics">
        <title>Genome sequencing of 39 Akkermansia muciniphila isolates reveals its population structure, genomic and functional diverisity, and global distribution in mammalian gut microbiotas.</title>
        <authorList>
            <person name="Guo X."/>
            <person name="Li S."/>
            <person name="Zhang J."/>
            <person name="Wu F."/>
            <person name="Li X."/>
            <person name="Wu D."/>
            <person name="Zhang M."/>
            <person name="Ou Z."/>
            <person name="Jie Z."/>
            <person name="Yan Q."/>
            <person name="Li P."/>
            <person name="Yi J."/>
            <person name="Peng Y."/>
        </authorList>
    </citation>
    <scope>NUCLEOTIDE SEQUENCE [LARGE SCALE GENOMIC DNA]</scope>
    <source>
        <strain evidence="1 2">GP24</strain>
    </source>
</reference>